<organism evidence="1 2">
    <name type="scientific">Brassica oleracea var. oleracea</name>
    <dbReference type="NCBI Taxonomy" id="109376"/>
    <lineage>
        <taxon>Eukaryota</taxon>
        <taxon>Viridiplantae</taxon>
        <taxon>Streptophyta</taxon>
        <taxon>Embryophyta</taxon>
        <taxon>Tracheophyta</taxon>
        <taxon>Spermatophyta</taxon>
        <taxon>Magnoliopsida</taxon>
        <taxon>eudicotyledons</taxon>
        <taxon>Gunneridae</taxon>
        <taxon>Pentapetalae</taxon>
        <taxon>rosids</taxon>
        <taxon>malvids</taxon>
        <taxon>Brassicales</taxon>
        <taxon>Brassicaceae</taxon>
        <taxon>Brassiceae</taxon>
        <taxon>Brassica</taxon>
    </lineage>
</organism>
<reference evidence="1 2" key="1">
    <citation type="journal article" date="2014" name="Genome Biol.">
        <title>Transcriptome and methylome profiling reveals relics of genome dominance in the mesopolyploid Brassica oleracea.</title>
        <authorList>
            <person name="Parkin I.A."/>
            <person name="Koh C."/>
            <person name="Tang H."/>
            <person name="Robinson S.J."/>
            <person name="Kagale S."/>
            <person name="Clarke W.E."/>
            <person name="Town C.D."/>
            <person name="Nixon J."/>
            <person name="Krishnakumar V."/>
            <person name="Bidwell S.L."/>
            <person name="Denoeud F."/>
            <person name="Belcram H."/>
            <person name="Links M.G."/>
            <person name="Just J."/>
            <person name="Clarke C."/>
            <person name="Bender T."/>
            <person name="Huebert T."/>
            <person name="Mason A.S."/>
            <person name="Pires J.C."/>
            <person name="Barker G."/>
            <person name="Moore J."/>
            <person name="Walley P.G."/>
            <person name="Manoli S."/>
            <person name="Batley J."/>
            <person name="Edwards D."/>
            <person name="Nelson M.N."/>
            <person name="Wang X."/>
            <person name="Paterson A.H."/>
            <person name="King G."/>
            <person name="Bancroft I."/>
            <person name="Chalhoub B."/>
            <person name="Sharpe A.G."/>
        </authorList>
    </citation>
    <scope>NUCLEOTIDE SEQUENCE</scope>
    <source>
        <strain evidence="1 2">cv. TO1000</strain>
    </source>
</reference>
<accession>A0A0D3E1C9</accession>
<keyword evidence="2" id="KW-1185">Reference proteome</keyword>
<name>A0A0D3E1C9_BRAOL</name>
<reference evidence="1" key="2">
    <citation type="submission" date="2015-03" db="UniProtKB">
        <authorList>
            <consortium name="EnsemblPlants"/>
        </authorList>
    </citation>
    <scope>IDENTIFICATION</scope>
</reference>
<dbReference type="Proteomes" id="UP000032141">
    <property type="component" value="Chromosome C9"/>
</dbReference>
<dbReference type="AlphaFoldDB" id="A0A0D3E1C9"/>
<dbReference type="HOGENOM" id="CLU_2041325_0_0_1"/>
<evidence type="ECO:0000313" key="1">
    <source>
        <dbReference type="EnsemblPlants" id="Bo9g011340.1"/>
    </source>
</evidence>
<sequence>MHGSRKIPTSFSDKILRKRVCRKFSSIFRRAFRIITENAWFWENSNKIFREDTEKTVRIGMGNCHSASAEQLDPISVFTVAELKKATKDFSKEMVIGEHFGSHVRGYINPKTGRGWHGRGG</sequence>
<protein>
    <submittedName>
        <fullName evidence="1">Uncharacterized protein</fullName>
    </submittedName>
</protein>
<dbReference type="EnsemblPlants" id="Bo9g011340.1">
    <property type="protein sequence ID" value="Bo9g011340.1"/>
    <property type="gene ID" value="Bo9g011340"/>
</dbReference>
<proteinExistence type="predicted"/>
<evidence type="ECO:0000313" key="2">
    <source>
        <dbReference type="Proteomes" id="UP000032141"/>
    </source>
</evidence>
<dbReference type="Gramene" id="Bo9g011340.1">
    <property type="protein sequence ID" value="Bo9g011340.1"/>
    <property type="gene ID" value="Bo9g011340"/>
</dbReference>